<proteinExistence type="predicted"/>
<organism evidence="2">
    <name type="scientific">Anguilla anguilla</name>
    <name type="common">European freshwater eel</name>
    <name type="synonym">Muraena anguilla</name>
    <dbReference type="NCBI Taxonomy" id="7936"/>
    <lineage>
        <taxon>Eukaryota</taxon>
        <taxon>Metazoa</taxon>
        <taxon>Chordata</taxon>
        <taxon>Craniata</taxon>
        <taxon>Vertebrata</taxon>
        <taxon>Euteleostomi</taxon>
        <taxon>Actinopterygii</taxon>
        <taxon>Neopterygii</taxon>
        <taxon>Teleostei</taxon>
        <taxon>Anguilliformes</taxon>
        <taxon>Anguillidae</taxon>
        <taxon>Anguilla</taxon>
    </lineage>
</organism>
<keyword evidence="1" id="KW-1133">Transmembrane helix</keyword>
<reference evidence="2" key="2">
    <citation type="journal article" date="2015" name="Fish Shellfish Immunol.">
        <title>Early steps in the European eel (Anguilla anguilla)-Vibrio vulnificus interaction in the gills: Role of the RtxA13 toxin.</title>
        <authorList>
            <person name="Callol A."/>
            <person name="Pajuelo D."/>
            <person name="Ebbesson L."/>
            <person name="Teles M."/>
            <person name="MacKenzie S."/>
            <person name="Amaro C."/>
        </authorList>
    </citation>
    <scope>NUCLEOTIDE SEQUENCE</scope>
</reference>
<accession>A0A0E9XHP5</accession>
<feature type="transmembrane region" description="Helical" evidence="1">
    <location>
        <begin position="21"/>
        <end position="45"/>
    </location>
</feature>
<dbReference type="EMBL" id="GBXM01006350">
    <property type="protein sequence ID" value="JAI02228.1"/>
    <property type="molecule type" value="Transcribed_RNA"/>
</dbReference>
<dbReference type="AlphaFoldDB" id="A0A0E9XHP5"/>
<sequence>MHMHTVHTDMYTHKFICEKQPIYLCVCVNVYLMYIFCSCYLMIFLQCL</sequence>
<keyword evidence="1" id="KW-0472">Membrane</keyword>
<keyword evidence="1" id="KW-0812">Transmembrane</keyword>
<protein>
    <submittedName>
        <fullName evidence="2">Uncharacterized protein</fullName>
    </submittedName>
</protein>
<reference evidence="2" key="1">
    <citation type="submission" date="2014-11" db="EMBL/GenBank/DDBJ databases">
        <authorList>
            <person name="Amaro Gonzalez C."/>
        </authorList>
    </citation>
    <scope>NUCLEOTIDE SEQUENCE</scope>
</reference>
<name>A0A0E9XHP5_ANGAN</name>
<evidence type="ECO:0000313" key="2">
    <source>
        <dbReference type="EMBL" id="JAI02228.1"/>
    </source>
</evidence>
<evidence type="ECO:0000256" key="1">
    <source>
        <dbReference type="SAM" id="Phobius"/>
    </source>
</evidence>